<evidence type="ECO:0000256" key="2">
    <source>
        <dbReference type="RuleBase" id="RU361156"/>
    </source>
</evidence>
<dbReference type="SUPFAM" id="SSF53474">
    <property type="entry name" value="alpha/beta-Hydrolases"/>
    <property type="match status" value="4"/>
</dbReference>
<feature type="signal peptide" evidence="2">
    <location>
        <begin position="1"/>
        <end position="25"/>
    </location>
</feature>
<comment type="caution">
    <text evidence="4">The sequence shown here is derived from an EMBL/GenBank/DDBJ whole genome shotgun (WGS) entry which is preliminary data.</text>
</comment>
<dbReference type="PROSITE" id="PS00131">
    <property type="entry name" value="CARBOXYPEPT_SER_SER"/>
    <property type="match status" value="4"/>
</dbReference>
<dbReference type="Proteomes" id="UP000783686">
    <property type="component" value="Unassembled WGS sequence"/>
</dbReference>
<organism evidence="4 5">
    <name type="scientific">Bursaphelenchus okinawaensis</name>
    <dbReference type="NCBI Taxonomy" id="465554"/>
    <lineage>
        <taxon>Eukaryota</taxon>
        <taxon>Metazoa</taxon>
        <taxon>Ecdysozoa</taxon>
        <taxon>Nematoda</taxon>
        <taxon>Chromadorea</taxon>
        <taxon>Rhabditida</taxon>
        <taxon>Tylenchina</taxon>
        <taxon>Tylenchomorpha</taxon>
        <taxon>Aphelenchoidea</taxon>
        <taxon>Aphelenchoididae</taxon>
        <taxon>Bursaphelenchus</taxon>
    </lineage>
</organism>
<dbReference type="Proteomes" id="UP000614601">
    <property type="component" value="Unassembled WGS sequence"/>
</dbReference>
<accession>A0A811LL46</accession>
<reference evidence="4" key="1">
    <citation type="submission" date="2020-09" db="EMBL/GenBank/DDBJ databases">
        <authorList>
            <person name="Kikuchi T."/>
        </authorList>
    </citation>
    <scope>NUCLEOTIDE SEQUENCE</scope>
    <source>
        <strain evidence="4">SH1</strain>
    </source>
</reference>
<dbReference type="PANTHER" id="PTHR11802:SF480">
    <property type="entry name" value="CARBOXYPEPTIDASE"/>
    <property type="match status" value="1"/>
</dbReference>
<dbReference type="FunFam" id="3.40.50.1820:FF:000222">
    <property type="entry name" value="Carboxypeptidase"/>
    <property type="match status" value="4"/>
</dbReference>
<dbReference type="EMBL" id="CAJFCW020000006">
    <property type="protein sequence ID" value="CAG9123706.1"/>
    <property type="molecule type" value="Genomic_DNA"/>
</dbReference>
<dbReference type="PROSITE" id="PS00560">
    <property type="entry name" value="CARBOXYPEPT_SER_HIS"/>
    <property type="match status" value="4"/>
</dbReference>
<feature type="chain" id="PRO_5035952892" description="Carboxypeptidase" evidence="2">
    <location>
        <begin position="26"/>
        <end position="2248"/>
    </location>
</feature>
<keyword evidence="2" id="KW-0378">Hydrolase</keyword>
<keyword evidence="2" id="KW-0732">Signal</keyword>
<dbReference type="EMBL" id="CAJFDH010000006">
    <property type="protein sequence ID" value="CAD5227832.1"/>
    <property type="molecule type" value="Genomic_DNA"/>
</dbReference>
<keyword evidence="5" id="KW-1185">Reference proteome</keyword>
<dbReference type="EC" id="3.4.16.-" evidence="2"/>
<evidence type="ECO:0000313" key="5">
    <source>
        <dbReference type="Proteomes" id="UP000614601"/>
    </source>
</evidence>
<dbReference type="PANTHER" id="PTHR11802">
    <property type="entry name" value="SERINE PROTEASE FAMILY S10 SERINE CARBOXYPEPTIDASE"/>
    <property type="match status" value="1"/>
</dbReference>
<feature type="region of interest" description="Disordered" evidence="3">
    <location>
        <begin position="1081"/>
        <end position="1111"/>
    </location>
</feature>
<evidence type="ECO:0000256" key="1">
    <source>
        <dbReference type="ARBA" id="ARBA00009431"/>
    </source>
</evidence>
<dbReference type="Pfam" id="PF00450">
    <property type="entry name" value="Peptidase_S10"/>
    <property type="match status" value="4"/>
</dbReference>
<proteinExistence type="inferred from homology"/>
<comment type="similarity">
    <text evidence="1 2">Belongs to the peptidase S10 family.</text>
</comment>
<dbReference type="GO" id="GO:0006508">
    <property type="term" value="P:proteolysis"/>
    <property type="evidence" value="ECO:0007669"/>
    <property type="project" value="UniProtKB-KW"/>
</dbReference>
<dbReference type="InterPro" id="IPR029058">
    <property type="entry name" value="AB_hydrolase_fold"/>
</dbReference>
<evidence type="ECO:0000313" key="4">
    <source>
        <dbReference type="EMBL" id="CAD5227832.1"/>
    </source>
</evidence>
<dbReference type="InterPro" id="IPR018202">
    <property type="entry name" value="Ser_caboxypep_ser_AS"/>
</dbReference>
<dbReference type="FunFam" id="3.40.50.12670:FF:000002">
    <property type="entry name" value="Carboxypeptidase"/>
    <property type="match status" value="2"/>
</dbReference>
<dbReference type="PRINTS" id="PR00724">
    <property type="entry name" value="CRBOXYPTASEC"/>
</dbReference>
<keyword evidence="2" id="KW-0121">Carboxypeptidase</keyword>
<dbReference type="InterPro" id="IPR001563">
    <property type="entry name" value="Peptidase_S10"/>
</dbReference>
<sequence>MRGWSLRPLYGALLVLCVLFSVINADLYQDEVVDLPGVTFDYLHRHFSGYLDTPKGSKLHYWFFESQNDPAKDPLVLWLNGGPGCSSMLGLFTEIGPFRPNPDGETLFENVHSWNKLANIIFLEAPKNVGFSTGTNITYSDDLTAEDNLEALSEWFKRFPAYQNHEFYLAGESYGGVYIPTLARLVLKNPSKVPANFAGFLIGNGIYSYKTNVNSFINLAVNRGLVDRKVVNYLVDHCCKDQIFGFCDFFNFVHISETGKMTVRNFTDAVDKECAKKIVKIADTDFWHLEGYSSYNFAQDCYAKDYSTSTAQQTFLNTVLRIQDAKTNGIEALVSDGVNRHVNQGYLQNHLSSDAFGGFPCYAHGAIYKYLNREDVKKAIHVEGDWDMCNDYLDDVYLQQYQDTKEVFDEIFVFNKDLKVMLFNGDTDGVCNFLGTEWFIEDNFQWDSESDRTQWLFQKGDFIKTYAGFQKKFQKNKVKLDLVTVAGAGHYVPTNRPGPAIQMLRNFLNGERDYSTSALIDETEKTIKNRYLEQVRSPITRKQADRIYYLPGLTFDINFEQYSGYLKATKGNYLHYWLVKSQNNPSSDPIVLWLNGGPGCSSLMGLLTELGPFRPNPDGLTLSENDFSWNKAANVLFLEGPRDVGFSYQNTTENKDHTYSDEKTAEDNYQALKDFFNVYTEFQNKPFYIMGESYGGVYVPTLTERTIRGIQSGDMKNVNLVGMAVGNGILSSIEQMRSNVPLMYHRALIDKTEWDSYFSCCGGDYNKLADCDITRFIFINGSGDAQPSDGSECSQLVGRLAQHQWFLKGNNIYNDLQDCYEQTDIVFGSMEGKKREFNDWFGGRSAKPHVEGQEGVNTIQNLFSTDSQGGFACYANAAAEKWLDTNDVRSALHVPSYVQKWLPCNDTINVIYKQQHNDTGEVFDKIIDSQYPLRVLVYNGDVDLACNFLGDQWLVERVAKKHDLKTSRSYNAWTVRTQIAGYEKQFSNKNFSIDLLTVKGAGHLVPLDRPEPALQMINNFMADNEYSRPVAVKTNSRRLKEEYVIKENFAKEVGPTSPLDTFAKNNLHITAAHKYYNRRRQELKKQSDVKSEKNEKPTLTLNPPAKHTKEQDRISKISDWINFQNSPLQYSGYLNANEHTHLHYWLSTKDQPDSQAPLILWLNGGPGCSSLGGLFKELGPFRMTKDGKKLDQNRFSWTKVGDVLFLEAPAGVGYSYSSNETADTIYNDDRTAQENAKALEQFLLRFEEYQGRDFYVTGESYGGIYVPTLVREILRIKKNESSSPLQKLNLKGFAIGNGMLNEYDQVNSAVHLMYYRGFYDKETYEEILSCCPESKVSHECNLTKYINFKPNGDSERTPGDAKHERCSELVDFYGFWNVWTSGIDVYNSYQDCYASEDGFEDSRNGWGESGTKNGHEKVKNERVLRAKRSIGFDKLALSENYTFVDQNKLYNRESTDANGGFQCYSYEPTERFLNLKAVKNNINVNTNIDWTNCNDEMNENYIQQNHDTRQVWDDIISLLADLNIDEFKSLVYNGDSDMACEYMGNEWFLYRLAEDYKLEKTVDEYESQWNVTLPKDASSTYLPRRAGSVTQFHGKKLFLDFVTVKGGGHFVPQDRPAVALQMIANFIRQSPTDVKPVNYSTPLGVEDLELFDEKRSNRFVKETPRRVLDKVFNLPGLTFKPNFTQHSGYLNVSEGNYLHYWYVESQKPKAPLVLWLTGGPGCSSLGALFGENGPYFVNPDGRTLFENVYSWNKAANVLYLESPRGVGFSYQSFDQNRQDYEYNDQKTARDVVLALREFFRIYEIDADFYISGESYAGVYVPAVSRVLLQELDSEDQGIFNGTDLRFRGFLIGNAYLSRKSAEATDPDLYYTHGLLSKKEYLAIREKCCIESTNELCPIDLEHETKECKAAKKAKSRNTKHLDFYNIIQQCYEQTKDSVLLTGENNVLSKLKADIFTSMEAQKNAKRHYHDGNLVEAAHYSLRSRINYASTDAFGGARCFIFDKMTDYLNQKHVRDALHVPSFVQEWEMCSDEIKGNYTMQYNTNTQDMTNVFSDILYSVYVKNLKDNFRIMLYNGDTDLVCHFKEAEQFVENLVDTYEGPTNVTIDRKPWHTQLPKNGQKAVAGFFKQFKLDDVKLDLVTVKGSGHFAPLDRPLATLQLFENFINKKDVETVIPYGTEAKKLLAQYTPEVQETAPRPWEPTLAPLVPFTTPSNTTTTAQPETTTPDSASSTCISIVVTVCALLFVVWY</sequence>
<protein>
    <recommendedName>
        <fullName evidence="2">Carboxypeptidase</fullName>
        <ecNumber evidence="2">3.4.16.-</ecNumber>
    </recommendedName>
</protein>
<dbReference type="InterPro" id="IPR033124">
    <property type="entry name" value="Ser_caboxypep_his_AS"/>
</dbReference>
<dbReference type="GO" id="GO:0004185">
    <property type="term" value="F:serine-type carboxypeptidase activity"/>
    <property type="evidence" value="ECO:0007669"/>
    <property type="project" value="UniProtKB-UniRule"/>
</dbReference>
<name>A0A811LL46_9BILA</name>
<evidence type="ECO:0000256" key="3">
    <source>
        <dbReference type="SAM" id="MobiDB-lite"/>
    </source>
</evidence>
<feature type="compositionally biased region" description="Basic and acidic residues" evidence="3">
    <location>
        <begin position="1081"/>
        <end position="1096"/>
    </location>
</feature>
<dbReference type="Gene3D" id="3.40.50.12670">
    <property type="match status" value="3"/>
</dbReference>
<dbReference type="Gene3D" id="3.40.50.1820">
    <property type="entry name" value="alpha/beta hydrolase"/>
    <property type="match status" value="4"/>
</dbReference>
<dbReference type="OrthoDB" id="443318at2759"/>
<gene>
    <name evidence="4" type="ORF">BOKJ2_LOCUS12370</name>
</gene>
<keyword evidence="2" id="KW-0645">Protease</keyword>